<dbReference type="EMBL" id="LQNU01000059">
    <property type="protein sequence ID" value="KZE79698.1"/>
    <property type="molecule type" value="Genomic_DNA"/>
</dbReference>
<dbReference type="InterPro" id="IPR037523">
    <property type="entry name" value="VOC_core"/>
</dbReference>
<dbReference type="RefSeq" id="WP_038988140.1">
    <property type="nucleotide sequence ID" value="NZ_JWJO01000079.1"/>
</dbReference>
<organism evidence="2 3">
    <name type="scientific">Myroides marinus</name>
    <dbReference type="NCBI Taxonomy" id="703342"/>
    <lineage>
        <taxon>Bacteria</taxon>
        <taxon>Pseudomonadati</taxon>
        <taxon>Bacteroidota</taxon>
        <taxon>Flavobacteriia</taxon>
        <taxon>Flavobacteriales</taxon>
        <taxon>Flavobacteriaceae</taxon>
        <taxon>Myroides</taxon>
    </lineage>
</organism>
<dbReference type="Gene3D" id="3.10.180.10">
    <property type="entry name" value="2,3-Dihydroxybiphenyl 1,2-Dioxygenase, domain 1"/>
    <property type="match status" value="1"/>
</dbReference>
<reference evidence="2 3" key="1">
    <citation type="submission" date="2016-01" db="EMBL/GenBank/DDBJ databases">
        <title>Whole genome sequencing of Myroides marinus L41.</title>
        <authorList>
            <person name="Hong K.W."/>
        </authorList>
    </citation>
    <scope>NUCLEOTIDE SEQUENCE [LARGE SCALE GENOMIC DNA]</scope>
    <source>
        <strain evidence="2 3">L41</strain>
    </source>
</reference>
<dbReference type="CDD" id="cd07264">
    <property type="entry name" value="VOC_like"/>
    <property type="match status" value="1"/>
</dbReference>
<proteinExistence type="predicted"/>
<accession>A0A168CU02</accession>
<dbReference type="InterPro" id="IPR050383">
    <property type="entry name" value="GlyoxalaseI/FosfomycinResist"/>
</dbReference>
<comment type="caution">
    <text evidence="2">The sequence shown here is derived from an EMBL/GenBank/DDBJ whole genome shotgun (WGS) entry which is preliminary data.</text>
</comment>
<protein>
    <submittedName>
        <fullName evidence="2">Glyoxalase</fullName>
    </submittedName>
</protein>
<gene>
    <name evidence="2" type="ORF">AV926_10980</name>
</gene>
<dbReference type="PANTHER" id="PTHR21366:SF22">
    <property type="entry name" value="VOC DOMAIN-CONTAINING PROTEIN"/>
    <property type="match status" value="1"/>
</dbReference>
<dbReference type="Proteomes" id="UP000076630">
    <property type="component" value="Unassembled WGS sequence"/>
</dbReference>
<name>A0A168CU02_9FLAO</name>
<dbReference type="PANTHER" id="PTHR21366">
    <property type="entry name" value="GLYOXALASE FAMILY PROTEIN"/>
    <property type="match status" value="1"/>
</dbReference>
<dbReference type="Pfam" id="PF12681">
    <property type="entry name" value="Glyoxalase_2"/>
    <property type="match status" value="1"/>
</dbReference>
<dbReference type="PROSITE" id="PS51819">
    <property type="entry name" value="VOC"/>
    <property type="match status" value="1"/>
</dbReference>
<keyword evidence="3" id="KW-1185">Reference proteome</keyword>
<feature type="domain" description="VOC" evidence="1">
    <location>
        <begin position="3"/>
        <end position="127"/>
    </location>
</feature>
<dbReference type="InterPro" id="IPR029068">
    <property type="entry name" value="Glyas_Bleomycin-R_OHBP_Dase"/>
</dbReference>
<evidence type="ECO:0000259" key="1">
    <source>
        <dbReference type="PROSITE" id="PS51819"/>
    </source>
</evidence>
<evidence type="ECO:0000313" key="2">
    <source>
        <dbReference type="EMBL" id="KZE79698.1"/>
    </source>
</evidence>
<evidence type="ECO:0000313" key="3">
    <source>
        <dbReference type="Proteomes" id="UP000076630"/>
    </source>
</evidence>
<dbReference type="SUPFAM" id="SSF54593">
    <property type="entry name" value="Glyoxalase/Bleomycin resistance protein/Dihydroxybiphenyl dioxygenase"/>
    <property type="match status" value="1"/>
</dbReference>
<sequence>MIKYSYTIMYVANVEATVKFYEEAFGFMRKFLTPEEDYGELISGETTIAFAHLDLATSNLSKGYQQVNNEKPFGIELGFVVEDVTKAIEKVVQAGGKIYEEQKVKPWGQTVGYVLDNNGFLIELCTAM</sequence>
<dbReference type="InterPro" id="IPR025870">
    <property type="entry name" value="Glyoxalase-like_dom"/>
</dbReference>
<dbReference type="AlphaFoldDB" id="A0A168CU02"/>